<evidence type="ECO:0000256" key="1">
    <source>
        <dbReference type="ARBA" id="ARBA00023015"/>
    </source>
</evidence>
<name>A0A9D1THK7_9FIRM</name>
<dbReference type="PROSITE" id="PS50987">
    <property type="entry name" value="HTH_ARSR_2"/>
    <property type="match status" value="1"/>
</dbReference>
<evidence type="ECO:0000256" key="3">
    <source>
        <dbReference type="ARBA" id="ARBA00023163"/>
    </source>
</evidence>
<dbReference type="NCBIfam" id="NF033789">
    <property type="entry name" value="repress_SdpR"/>
    <property type="match status" value="1"/>
</dbReference>
<dbReference type="InterPro" id="IPR036388">
    <property type="entry name" value="WH-like_DNA-bd_sf"/>
</dbReference>
<accession>A0A9D1THK7</accession>
<keyword evidence="1" id="KW-0805">Transcription regulation</keyword>
<gene>
    <name evidence="5" type="ORF">H9746_01040</name>
</gene>
<organism evidence="5 6">
    <name type="scientific">Candidatus Butyricicoccus avistercoris</name>
    <dbReference type="NCBI Taxonomy" id="2838518"/>
    <lineage>
        <taxon>Bacteria</taxon>
        <taxon>Bacillati</taxon>
        <taxon>Bacillota</taxon>
        <taxon>Clostridia</taxon>
        <taxon>Eubacteriales</taxon>
        <taxon>Butyricicoccaceae</taxon>
        <taxon>Butyricicoccus</taxon>
    </lineage>
</organism>
<reference evidence="5" key="2">
    <citation type="submission" date="2021-04" db="EMBL/GenBank/DDBJ databases">
        <authorList>
            <person name="Gilroy R."/>
        </authorList>
    </citation>
    <scope>NUCLEOTIDE SEQUENCE</scope>
    <source>
        <strain evidence="5">CHK193-4272</strain>
    </source>
</reference>
<proteinExistence type="predicted"/>
<evidence type="ECO:0000313" key="6">
    <source>
        <dbReference type="Proteomes" id="UP000886808"/>
    </source>
</evidence>
<dbReference type="InterPro" id="IPR047796">
    <property type="entry name" value="SdpR-like_repress"/>
</dbReference>
<protein>
    <submittedName>
        <fullName evidence="5">Autorepressor SdpR family transcription factor</fullName>
    </submittedName>
</protein>
<dbReference type="InterPro" id="IPR011991">
    <property type="entry name" value="ArsR-like_HTH"/>
</dbReference>
<dbReference type="PANTHER" id="PTHR33154:SF33">
    <property type="entry name" value="TRANSCRIPTIONAL REPRESSOR SDPR"/>
    <property type="match status" value="1"/>
</dbReference>
<dbReference type="NCBIfam" id="NF033788">
    <property type="entry name" value="HTH_metalloreg"/>
    <property type="match status" value="1"/>
</dbReference>
<dbReference type="CDD" id="cd00090">
    <property type="entry name" value="HTH_ARSR"/>
    <property type="match status" value="1"/>
</dbReference>
<dbReference type="PRINTS" id="PR00778">
    <property type="entry name" value="HTHARSR"/>
</dbReference>
<evidence type="ECO:0000256" key="2">
    <source>
        <dbReference type="ARBA" id="ARBA00023125"/>
    </source>
</evidence>
<reference evidence="5" key="1">
    <citation type="journal article" date="2021" name="PeerJ">
        <title>Extensive microbial diversity within the chicken gut microbiome revealed by metagenomics and culture.</title>
        <authorList>
            <person name="Gilroy R."/>
            <person name="Ravi A."/>
            <person name="Getino M."/>
            <person name="Pursley I."/>
            <person name="Horton D.L."/>
            <person name="Alikhan N.F."/>
            <person name="Baker D."/>
            <person name="Gharbi K."/>
            <person name="Hall N."/>
            <person name="Watson M."/>
            <person name="Adriaenssens E.M."/>
            <person name="Foster-Nyarko E."/>
            <person name="Jarju S."/>
            <person name="Secka A."/>
            <person name="Antonio M."/>
            <person name="Oren A."/>
            <person name="Chaudhuri R.R."/>
            <person name="La Ragione R."/>
            <person name="Hildebrand F."/>
            <person name="Pallen M.J."/>
        </authorList>
    </citation>
    <scope>NUCLEOTIDE SEQUENCE</scope>
    <source>
        <strain evidence="5">CHK193-4272</strain>
    </source>
</reference>
<keyword evidence="3" id="KW-0804">Transcription</keyword>
<dbReference type="EMBL" id="DXIE01000008">
    <property type="protein sequence ID" value="HIV61426.1"/>
    <property type="molecule type" value="Genomic_DNA"/>
</dbReference>
<dbReference type="SMART" id="SM00418">
    <property type="entry name" value="HTH_ARSR"/>
    <property type="match status" value="1"/>
</dbReference>
<evidence type="ECO:0000313" key="5">
    <source>
        <dbReference type="EMBL" id="HIV61426.1"/>
    </source>
</evidence>
<sequence length="94" mass="10571">MGFQLTFKALSDPIRREILQLLRTSPLTAGEIAAHFSVSNATISHHLSILKEAGLVLDEKQGKYITYELNMTVVDEILGWFYTLKGGDFNEKDN</sequence>
<dbReference type="InterPro" id="IPR001845">
    <property type="entry name" value="HTH_ArsR_DNA-bd_dom"/>
</dbReference>
<evidence type="ECO:0000259" key="4">
    <source>
        <dbReference type="PROSITE" id="PS50987"/>
    </source>
</evidence>
<feature type="domain" description="HTH arsR-type" evidence="4">
    <location>
        <begin position="1"/>
        <end position="89"/>
    </location>
</feature>
<dbReference type="PANTHER" id="PTHR33154">
    <property type="entry name" value="TRANSCRIPTIONAL REGULATOR, ARSR FAMILY"/>
    <property type="match status" value="1"/>
</dbReference>
<dbReference type="Pfam" id="PF01022">
    <property type="entry name" value="HTH_5"/>
    <property type="match status" value="1"/>
</dbReference>
<dbReference type="SUPFAM" id="SSF46785">
    <property type="entry name" value="Winged helix' DNA-binding domain"/>
    <property type="match status" value="1"/>
</dbReference>
<dbReference type="InterPro" id="IPR036390">
    <property type="entry name" value="WH_DNA-bd_sf"/>
</dbReference>
<comment type="caution">
    <text evidence="5">The sequence shown here is derived from an EMBL/GenBank/DDBJ whole genome shotgun (WGS) entry which is preliminary data.</text>
</comment>
<dbReference type="Proteomes" id="UP000886808">
    <property type="component" value="Unassembled WGS sequence"/>
</dbReference>
<dbReference type="AlphaFoldDB" id="A0A9D1THK7"/>
<dbReference type="GO" id="GO:0003677">
    <property type="term" value="F:DNA binding"/>
    <property type="evidence" value="ECO:0007669"/>
    <property type="project" value="UniProtKB-KW"/>
</dbReference>
<dbReference type="GO" id="GO:0003700">
    <property type="term" value="F:DNA-binding transcription factor activity"/>
    <property type="evidence" value="ECO:0007669"/>
    <property type="project" value="InterPro"/>
</dbReference>
<keyword evidence="2" id="KW-0238">DNA-binding</keyword>
<dbReference type="InterPro" id="IPR051081">
    <property type="entry name" value="HTH_MetalResp_TranReg"/>
</dbReference>
<dbReference type="Gene3D" id="1.10.10.10">
    <property type="entry name" value="Winged helix-like DNA-binding domain superfamily/Winged helix DNA-binding domain"/>
    <property type="match status" value="1"/>
</dbReference>